<dbReference type="InterPro" id="IPR002347">
    <property type="entry name" value="SDR_fam"/>
</dbReference>
<dbReference type="GO" id="GO:0006633">
    <property type="term" value="P:fatty acid biosynthetic process"/>
    <property type="evidence" value="ECO:0007669"/>
    <property type="project" value="TreeGrafter"/>
</dbReference>
<dbReference type="RefSeq" id="WP_148397424.1">
    <property type="nucleotide sequence ID" value="NZ_JAJAGH010000013.1"/>
</dbReference>
<accession>A0A9J6QU29</accession>
<protein>
    <submittedName>
        <fullName evidence="3">SDR family oxidoreductase</fullName>
    </submittedName>
</protein>
<keyword evidence="2" id="KW-0560">Oxidoreductase</keyword>
<dbReference type="PROSITE" id="PS00061">
    <property type="entry name" value="ADH_SHORT"/>
    <property type="match status" value="1"/>
</dbReference>
<dbReference type="InterPro" id="IPR036291">
    <property type="entry name" value="NAD(P)-bd_dom_sf"/>
</dbReference>
<proteinExistence type="inferred from homology"/>
<sequence length="256" mass="27858">MMDFKNKVCLISGAASERGIGFAIAKEFGALGAIVILTDIVEKVYDRADDLNRLGMKSAAYTCDLCNAEKVQNMLEELYDKYRKIDVLINNAGWHIEGCPEEYPDFVDAKKEEWFLKFNRNFMTTFNMTKTILPNMKKQKAGRIINISSVIGPVLGAEGDSAYAASKAGIVGMSRSIAIEAAKDNITINNILPGYISSASQEEDAYEAGLKTPMNRNGHPDEVAGLAVFLASEKASYITGQAIVVDGGASIEMKFG</sequence>
<comment type="similarity">
    <text evidence="1">Belongs to the short-chain dehydrogenases/reductases (SDR) family.</text>
</comment>
<dbReference type="GO" id="GO:0016616">
    <property type="term" value="F:oxidoreductase activity, acting on the CH-OH group of donors, NAD or NADP as acceptor"/>
    <property type="evidence" value="ECO:0007669"/>
    <property type="project" value="TreeGrafter"/>
</dbReference>
<dbReference type="Pfam" id="PF13561">
    <property type="entry name" value="adh_short_C2"/>
    <property type="match status" value="1"/>
</dbReference>
<dbReference type="GO" id="GO:0048038">
    <property type="term" value="F:quinone binding"/>
    <property type="evidence" value="ECO:0007669"/>
    <property type="project" value="TreeGrafter"/>
</dbReference>
<dbReference type="AlphaFoldDB" id="A0A9J6QU29"/>
<dbReference type="EMBL" id="JAOSHN010000006">
    <property type="protein sequence ID" value="MCU7379693.1"/>
    <property type="molecule type" value="Genomic_DNA"/>
</dbReference>
<comment type="caution">
    <text evidence="3">The sequence shown here is derived from an EMBL/GenBank/DDBJ whole genome shotgun (WGS) entry which is preliminary data.</text>
</comment>
<name>A0A9J6QU29_9FIRM</name>
<evidence type="ECO:0000313" key="4">
    <source>
        <dbReference type="Proteomes" id="UP001065549"/>
    </source>
</evidence>
<evidence type="ECO:0000313" key="3">
    <source>
        <dbReference type="EMBL" id="MCU7379693.1"/>
    </source>
</evidence>
<evidence type="ECO:0000256" key="2">
    <source>
        <dbReference type="ARBA" id="ARBA00023002"/>
    </source>
</evidence>
<keyword evidence="4" id="KW-1185">Reference proteome</keyword>
<dbReference type="InterPro" id="IPR020904">
    <property type="entry name" value="Sc_DH/Rdtase_CS"/>
</dbReference>
<dbReference type="FunFam" id="3.40.50.720:FF:000084">
    <property type="entry name" value="Short-chain dehydrogenase reductase"/>
    <property type="match status" value="1"/>
</dbReference>
<dbReference type="PANTHER" id="PTHR42760">
    <property type="entry name" value="SHORT-CHAIN DEHYDROGENASES/REDUCTASES FAMILY MEMBER"/>
    <property type="match status" value="1"/>
</dbReference>
<dbReference type="PANTHER" id="PTHR42760:SF133">
    <property type="entry name" value="3-OXOACYL-[ACYL-CARRIER-PROTEIN] REDUCTASE"/>
    <property type="match status" value="1"/>
</dbReference>
<dbReference type="PRINTS" id="PR00080">
    <property type="entry name" value="SDRFAMILY"/>
</dbReference>
<dbReference type="SUPFAM" id="SSF51735">
    <property type="entry name" value="NAD(P)-binding Rossmann-fold domains"/>
    <property type="match status" value="1"/>
</dbReference>
<dbReference type="GO" id="GO:0008206">
    <property type="term" value="P:bile acid metabolic process"/>
    <property type="evidence" value="ECO:0007669"/>
    <property type="project" value="UniProtKB-ARBA"/>
</dbReference>
<dbReference type="Gene3D" id="3.40.50.720">
    <property type="entry name" value="NAD(P)-binding Rossmann-like Domain"/>
    <property type="match status" value="1"/>
</dbReference>
<organism evidence="3 4">
    <name type="scientific">Hominibacterium faecale</name>
    <dbReference type="NCBI Taxonomy" id="2839743"/>
    <lineage>
        <taxon>Bacteria</taxon>
        <taxon>Bacillati</taxon>
        <taxon>Bacillota</taxon>
        <taxon>Clostridia</taxon>
        <taxon>Peptostreptococcales</taxon>
        <taxon>Anaerovoracaceae</taxon>
        <taxon>Hominibacterium</taxon>
    </lineage>
</organism>
<dbReference type="CDD" id="cd05233">
    <property type="entry name" value="SDR_c"/>
    <property type="match status" value="1"/>
</dbReference>
<dbReference type="PRINTS" id="PR00081">
    <property type="entry name" value="GDHRDH"/>
</dbReference>
<gene>
    <name evidence="3" type="ORF">OBO34_15210</name>
</gene>
<evidence type="ECO:0000256" key="1">
    <source>
        <dbReference type="ARBA" id="ARBA00006484"/>
    </source>
</evidence>
<dbReference type="Proteomes" id="UP001065549">
    <property type="component" value="Unassembled WGS sequence"/>
</dbReference>
<reference evidence="3" key="1">
    <citation type="submission" date="2022-09" db="EMBL/GenBank/DDBJ databases">
        <title>Culturomic study of gut microbiota in children with autism spectrum disorder.</title>
        <authorList>
            <person name="Efimov B.A."/>
            <person name="Chaplin A.V."/>
            <person name="Sokolova S.R."/>
            <person name="Pikina A.P."/>
            <person name="Korzhanova M."/>
            <person name="Belova V."/>
            <person name="Korostin D."/>
        </authorList>
    </citation>
    <scope>NUCLEOTIDE SEQUENCE</scope>
    <source>
        <strain evidence="3">ASD5510</strain>
    </source>
</reference>